<dbReference type="PROSITE" id="PS51257">
    <property type="entry name" value="PROKAR_LIPOPROTEIN"/>
    <property type="match status" value="1"/>
</dbReference>
<evidence type="ECO:0000256" key="1">
    <source>
        <dbReference type="SAM" id="SignalP"/>
    </source>
</evidence>
<evidence type="ECO:0000313" key="2">
    <source>
        <dbReference type="EMBL" id="QEX23007.1"/>
    </source>
</evidence>
<sequence length="129" mass="14528">MKRILALLVTVLALAGCMPNQPLYNVDDHPIPVAARQLPVDRIGTLIVEAGQKRNWTFEQAGTGHLVATQTQPKYTAVVDIFFDQQGYKIVKKSTTGFSDQNGWISRRYNNWIHYLEGDIEERLSNASP</sequence>
<proteinExistence type="predicted"/>
<dbReference type="Proteomes" id="UP000325797">
    <property type="component" value="Chromosome"/>
</dbReference>
<protein>
    <recommendedName>
        <fullName evidence="4">Lipoprotein</fullName>
    </recommendedName>
</protein>
<feature type="chain" id="PRO_5023875206" description="Lipoprotein" evidence="1">
    <location>
        <begin position="16"/>
        <end position="129"/>
    </location>
</feature>
<keyword evidence="1" id="KW-0732">Signal</keyword>
<accession>A0A5J6N0M2</accession>
<name>A0A5J6N0M2_9PROT</name>
<dbReference type="KEGG" id="hadh:FRZ61_29420"/>
<dbReference type="RefSeq" id="WP_151118440.1">
    <property type="nucleotide sequence ID" value="NZ_CP042582.1"/>
</dbReference>
<evidence type="ECO:0008006" key="4">
    <source>
        <dbReference type="Google" id="ProtNLM"/>
    </source>
</evidence>
<reference evidence="2 3" key="1">
    <citation type="submission" date="2019-08" db="EMBL/GenBank/DDBJ databases">
        <title>Hyperibacter terrae gen. nov., sp. nov. and Hyperibacter viscosus sp. nov., two new members in the family Rhodospirillaceae isolated from the rhizosphere of Hypericum perforatum.</title>
        <authorList>
            <person name="Noviana Z."/>
        </authorList>
    </citation>
    <scope>NUCLEOTIDE SEQUENCE [LARGE SCALE GENOMIC DNA]</scope>
    <source>
        <strain evidence="2 3">R5959</strain>
    </source>
</reference>
<dbReference type="AlphaFoldDB" id="A0A5J6N0M2"/>
<dbReference type="OrthoDB" id="9815328at2"/>
<gene>
    <name evidence="2" type="ORF">FRZ61_29420</name>
</gene>
<keyword evidence="3" id="KW-1185">Reference proteome</keyword>
<dbReference type="EMBL" id="CP042582">
    <property type="protein sequence ID" value="QEX23007.1"/>
    <property type="molecule type" value="Genomic_DNA"/>
</dbReference>
<organism evidence="2 3">
    <name type="scientific">Hypericibacter adhaerens</name>
    <dbReference type="NCBI Taxonomy" id="2602016"/>
    <lineage>
        <taxon>Bacteria</taxon>
        <taxon>Pseudomonadati</taxon>
        <taxon>Pseudomonadota</taxon>
        <taxon>Alphaproteobacteria</taxon>
        <taxon>Rhodospirillales</taxon>
        <taxon>Dongiaceae</taxon>
        <taxon>Hypericibacter</taxon>
    </lineage>
</organism>
<feature type="signal peptide" evidence="1">
    <location>
        <begin position="1"/>
        <end position="15"/>
    </location>
</feature>
<evidence type="ECO:0000313" key="3">
    <source>
        <dbReference type="Proteomes" id="UP000325797"/>
    </source>
</evidence>